<dbReference type="eggNOG" id="COG0456">
    <property type="taxonomic scope" value="Bacteria"/>
</dbReference>
<dbReference type="SUPFAM" id="SSF55729">
    <property type="entry name" value="Acyl-CoA N-acyltransferases (Nat)"/>
    <property type="match status" value="1"/>
</dbReference>
<evidence type="ECO:0000313" key="2">
    <source>
        <dbReference type="EMBL" id="CAG36889.1"/>
    </source>
</evidence>
<proteinExistence type="predicted"/>
<dbReference type="InterPro" id="IPR000182">
    <property type="entry name" value="GNAT_dom"/>
</dbReference>
<evidence type="ECO:0000313" key="3">
    <source>
        <dbReference type="Proteomes" id="UP000000602"/>
    </source>
</evidence>
<organism evidence="2 3">
    <name type="scientific">Desulfotalea psychrophila (strain LSv54 / DSM 12343)</name>
    <dbReference type="NCBI Taxonomy" id="177439"/>
    <lineage>
        <taxon>Bacteria</taxon>
        <taxon>Pseudomonadati</taxon>
        <taxon>Thermodesulfobacteriota</taxon>
        <taxon>Desulfobulbia</taxon>
        <taxon>Desulfobulbales</taxon>
        <taxon>Desulfocapsaceae</taxon>
        <taxon>Desulfotalea</taxon>
    </lineage>
</organism>
<gene>
    <name evidence="2" type="ordered locus">DP2160</name>
</gene>
<dbReference type="NCBIfam" id="TIGR03827">
    <property type="entry name" value="GNAT_ablB"/>
    <property type="match status" value="1"/>
</dbReference>
<name>Q6AL86_DESPS</name>
<accession>Q6AL86</accession>
<reference evidence="3" key="1">
    <citation type="journal article" date="2004" name="Environ. Microbiol.">
        <title>The genome of Desulfotalea psychrophila, a sulfate-reducing bacterium from permanently cold Arctic sediments.</title>
        <authorList>
            <person name="Rabus R."/>
            <person name="Ruepp A."/>
            <person name="Frickey T."/>
            <person name="Rattei T."/>
            <person name="Fartmann B."/>
            <person name="Stark M."/>
            <person name="Bauer M."/>
            <person name="Zibat A."/>
            <person name="Lombardot T."/>
            <person name="Becker I."/>
            <person name="Amann J."/>
            <person name="Gellner K."/>
            <person name="Teeling H."/>
            <person name="Leuschner W.D."/>
            <person name="Gloeckner F.-O."/>
            <person name="Lupas A.N."/>
            <person name="Amann R."/>
            <person name="Klenk H.-P."/>
        </authorList>
    </citation>
    <scope>NUCLEOTIDE SEQUENCE [LARGE SCALE GENOMIC DNA]</scope>
    <source>
        <strain evidence="3">DSM 12343 / LSv54</strain>
    </source>
</reference>
<protein>
    <recommendedName>
        <fullName evidence="1">N-acetyltransferase domain-containing protein</fullName>
    </recommendedName>
</protein>
<dbReference type="HOGENOM" id="CLU_081246_0_0_7"/>
<dbReference type="Pfam" id="PF00583">
    <property type="entry name" value="Acetyltransf_1"/>
    <property type="match status" value="1"/>
</dbReference>
<evidence type="ECO:0000259" key="1">
    <source>
        <dbReference type="PROSITE" id="PS51186"/>
    </source>
</evidence>
<dbReference type="PROSITE" id="PS51186">
    <property type="entry name" value="GNAT"/>
    <property type="match status" value="1"/>
</dbReference>
<dbReference type="STRING" id="177439.DP2160"/>
<dbReference type="InterPro" id="IPR016181">
    <property type="entry name" value="Acyl_CoA_acyltransferase"/>
</dbReference>
<dbReference type="GO" id="GO:0008080">
    <property type="term" value="F:N-acetyltransferase activity"/>
    <property type="evidence" value="ECO:0007669"/>
    <property type="project" value="InterPro"/>
</dbReference>
<dbReference type="Gene3D" id="3.40.630.30">
    <property type="match status" value="1"/>
</dbReference>
<dbReference type="EMBL" id="CR522870">
    <property type="protein sequence ID" value="CAG36889.1"/>
    <property type="molecule type" value="Genomic_DNA"/>
</dbReference>
<dbReference type="InterPro" id="IPR022525">
    <property type="entry name" value="GNAT_AblB"/>
</dbReference>
<dbReference type="Proteomes" id="UP000000602">
    <property type="component" value="Chromosome"/>
</dbReference>
<feature type="domain" description="N-acetyltransferase" evidence="1">
    <location>
        <begin position="136"/>
        <end position="282"/>
    </location>
</feature>
<dbReference type="KEGG" id="dps:DP2160"/>
<sequence>MNVWSGETVSDKIEMFRDSVIQHGPENDRVYVMKTTRTDCQDVIHYALKLADSNGYSKIFAKFPESCKQFFEQNMFIEEAKVPGLFNGEECGYFSGRYIDLARKLETRPELIEQVIEAAHSKYSDGVESHMLSPGLTCRIMNRNDINTMAFLFKQVFPTYPFPIHDPDYLATTMEQNVIYHGIFKGTELIAQSSAEIDFNARNVEMTDFATHLNSRGKGLATYLLAVMEDDVMKRGVQTAYTIARAYSFGMNSTFAKRGYQYAGTLTNNTQISGQLESMNVWYKQIHGYMEGRA</sequence>
<dbReference type="CDD" id="cd04301">
    <property type="entry name" value="NAT_SF"/>
    <property type="match status" value="1"/>
</dbReference>
<dbReference type="OrthoDB" id="9790652at2"/>
<keyword evidence="3" id="KW-1185">Reference proteome</keyword>
<dbReference type="AlphaFoldDB" id="Q6AL86"/>